<proteinExistence type="predicted"/>
<dbReference type="SUPFAM" id="SSF52172">
    <property type="entry name" value="CheY-like"/>
    <property type="match status" value="2"/>
</dbReference>
<dbReference type="GO" id="GO:0000160">
    <property type="term" value="P:phosphorelay signal transduction system"/>
    <property type="evidence" value="ECO:0007669"/>
    <property type="project" value="InterPro"/>
</dbReference>
<dbReference type="InterPro" id="IPR050469">
    <property type="entry name" value="Diguanylate_Cyclase"/>
</dbReference>
<protein>
    <submittedName>
        <fullName evidence="4">Diguanylate cyclase</fullName>
        <ecNumber evidence="4">2.7.7.65</ecNumber>
    </submittedName>
</protein>
<evidence type="ECO:0000313" key="4">
    <source>
        <dbReference type="EMBL" id="MBS4197133.1"/>
    </source>
</evidence>
<evidence type="ECO:0000313" key="5">
    <source>
        <dbReference type="Proteomes" id="UP000681414"/>
    </source>
</evidence>
<keyword evidence="4" id="KW-0548">Nucleotidyltransferase</keyword>
<evidence type="ECO:0000259" key="2">
    <source>
        <dbReference type="PROSITE" id="PS50110"/>
    </source>
</evidence>
<dbReference type="GO" id="GO:0052621">
    <property type="term" value="F:diguanylate cyclase activity"/>
    <property type="evidence" value="ECO:0007669"/>
    <property type="project" value="UniProtKB-EC"/>
</dbReference>
<dbReference type="GO" id="GO:0043709">
    <property type="term" value="P:cell adhesion involved in single-species biofilm formation"/>
    <property type="evidence" value="ECO:0007669"/>
    <property type="project" value="TreeGrafter"/>
</dbReference>
<dbReference type="SMART" id="SM00267">
    <property type="entry name" value="GGDEF"/>
    <property type="match status" value="1"/>
</dbReference>
<dbReference type="EC" id="2.7.7.65" evidence="4"/>
<keyword evidence="5" id="KW-1185">Reference proteome</keyword>
<dbReference type="SMART" id="SM00448">
    <property type="entry name" value="REC"/>
    <property type="match status" value="2"/>
</dbReference>
<dbReference type="GO" id="GO:1902201">
    <property type="term" value="P:negative regulation of bacterial-type flagellum-dependent cell motility"/>
    <property type="evidence" value="ECO:0007669"/>
    <property type="project" value="TreeGrafter"/>
</dbReference>
<gene>
    <name evidence="4" type="ORF">KHA97_18935</name>
</gene>
<dbReference type="AlphaFoldDB" id="A0A942YHC9"/>
<dbReference type="NCBIfam" id="TIGR00254">
    <property type="entry name" value="GGDEF"/>
    <property type="match status" value="1"/>
</dbReference>
<feature type="modified residue" description="4-aspartylphosphate" evidence="1">
    <location>
        <position position="163"/>
    </location>
</feature>
<dbReference type="SUPFAM" id="SSF47226">
    <property type="entry name" value="Histidine-containing phosphotransfer domain, HPT domain"/>
    <property type="match status" value="1"/>
</dbReference>
<dbReference type="InterPro" id="IPR036641">
    <property type="entry name" value="HPT_dom_sf"/>
</dbReference>
<keyword evidence="4" id="KW-0808">Transferase</keyword>
<dbReference type="InterPro" id="IPR001789">
    <property type="entry name" value="Sig_transdc_resp-reg_receiver"/>
</dbReference>
<dbReference type="InterPro" id="IPR011006">
    <property type="entry name" value="CheY-like_superfamily"/>
</dbReference>
<dbReference type="GO" id="GO:0005886">
    <property type="term" value="C:plasma membrane"/>
    <property type="evidence" value="ECO:0007669"/>
    <property type="project" value="TreeGrafter"/>
</dbReference>
<accession>A0A942YHC9</accession>
<name>A0A942YHC9_9BACI</name>
<sequence length="543" mass="62810">MLHFDKYYSLMKERIRNTFQQWMSRDEITEKEIYLFLHTIKGTAGTIGLEQISNIASEKLKHVSESSLDEWETEKWISFMEELFQIAIDESSAPKIVIADEVNKKTDDKMIDKTILLIDEDVDFITLIKDEIETQGFHVMIALNIDRGLELFYTLMPNFVMLDFNIQQTHETSILKKMVSVARKSFTPIVIVSKENTLENRIMAYSIGATDFISKPIHNELFIPFILNRMNTQQEIQQAVIIDELTGVYNRNHLMGTLEQALKSFIRNQRIFSICILDVDQFKQINQQYGHLFGDEILKTLATTIIQSKRESDLLFRIAGDQFLLYMPDTNAEKAMLLINRISTTFNEKKFEYGNDTFSATFSSGIVDANEKNSEKDDILDEANKALRESKANGRNKATIYSQHYKSSIIKKLHFIIVDDDYMVRTILEKSLTSVVFDRNIAVIVHSFEDGTQFLNSHWYDENDKYIILLDGIMPKMDGIEILTKIRNDYPDQNIVISMLSARSGEKNIIQALEKGADDYMLKPFNIPEVVARLGRLVQRMLL</sequence>
<reference evidence="4 5" key="1">
    <citation type="submission" date="2021-05" db="EMBL/GenBank/DDBJ databases">
        <title>Novel Bacillus species.</title>
        <authorList>
            <person name="Liu G."/>
        </authorList>
    </citation>
    <scope>NUCLEOTIDE SEQUENCE [LARGE SCALE GENOMIC DNA]</scope>
    <source>
        <strain evidence="5">FJAT-49780</strain>
    </source>
</reference>
<dbReference type="CDD" id="cd01949">
    <property type="entry name" value="GGDEF"/>
    <property type="match status" value="1"/>
</dbReference>
<dbReference type="PANTHER" id="PTHR45138">
    <property type="entry name" value="REGULATORY COMPONENTS OF SENSORY TRANSDUCTION SYSTEM"/>
    <property type="match status" value="1"/>
</dbReference>
<evidence type="ECO:0000259" key="3">
    <source>
        <dbReference type="PROSITE" id="PS50887"/>
    </source>
</evidence>
<feature type="domain" description="Response regulatory" evidence="2">
    <location>
        <begin position="114"/>
        <end position="230"/>
    </location>
</feature>
<feature type="domain" description="GGDEF" evidence="3">
    <location>
        <begin position="270"/>
        <end position="403"/>
    </location>
</feature>
<dbReference type="PANTHER" id="PTHR45138:SF9">
    <property type="entry name" value="DIGUANYLATE CYCLASE DGCM-RELATED"/>
    <property type="match status" value="1"/>
</dbReference>
<keyword evidence="1" id="KW-0597">Phosphoprotein</keyword>
<dbReference type="Pfam" id="PF00072">
    <property type="entry name" value="Response_reg"/>
    <property type="match status" value="2"/>
</dbReference>
<feature type="domain" description="Response regulatory" evidence="2">
    <location>
        <begin position="414"/>
        <end position="538"/>
    </location>
</feature>
<dbReference type="InterPro" id="IPR029787">
    <property type="entry name" value="Nucleotide_cyclase"/>
</dbReference>
<dbReference type="Gene3D" id="3.40.50.2300">
    <property type="match status" value="2"/>
</dbReference>
<dbReference type="InterPro" id="IPR043128">
    <property type="entry name" value="Rev_trsase/Diguanyl_cyclase"/>
</dbReference>
<dbReference type="RefSeq" id="WP_213126314.1">
    <property type="nucleotide sequence ID" value="NZ_JAGYPG010000003.1"/>
</dbReference>
<dbReference type="EMBL" id="JAGYPG010000003">
    <property type="protein sequence ID" value="MBS4197133.1"/>
    <property type="molecule type" value="Genomic_DNA"/>
</dbReference>
<feature type="modified residue" description="4-aspartylphosphate" evidence="1">
    <location>
        <position position="471"/>
    </location>
</feature>
<comment type="caution">
    <text evidence="4">The sequence shown here is derived from an EMBL/GenBank/DDBJ whole genome shotgun (WGS) entry which is preliminary data.</text>
</comment>
<dbReference type="CDD" id="cd17574">
    <property type="entry name" value="REC_OmpR"/>
    <property type="match status" value="1"/>
</dbReference>
<dbReference type="Pfam" id="PF00990">
    <property type="entry name" value="GGDEF"/>
    <property type="match status" value="1"/>
</dbReference>
<dbReference type="Proteomes" id="UP000681414">
    <property type="component" value="Unassembled WGS sequence"/>
</dbReference>
<dbReference type="PROSITE" id="PS50887">
    <property type="entry name" value="GGDEF"/>
    <property type="match status" value="1"/>
</dbReference>
<dbReference type="Gene3D" id="3.30.70.270">
    <property type="match status" value="1"/>
</dbReference>
<dbReference type="SUPFAM" id="SSF55073">
    <property type="entry name" value="Nucleotide cyclase"/>
    <property type="match status" value="1"/>
</dbReference>
<organism evidence="4 5">
    <name type="scientific">Lederbergia citri</name>
    <dbReference type="NCBI Taxonomy" id="2833580"/>
    <lineage>
        <taxon>Bacteria</taxon>
        <taxon>Bacillati</taxon>
        <taxon>Bacillota</taxon>
        <taxon>Bacilli</taxon>
        <taxon>Bacillales</taxon>
        <taxon>Bacillaceae</taxon>
        <taxon>Lederbergia</taxon>
    </lineage>
</organism>
<evidence type="ECO:0000256" key="1">
    <source>
        <dbReference type="PROSITE-ProRule" id="PRU00169"/>
    </source>
</evidence>
<dbReference type="InterPro" id="IPR000160">
    <property type="entry name" value="GGDEF_dom"/>
</dbReference>
<dbReference type="PROSITE" id="PS50110">
    <property type="entry name" value="RESPONSE_REGULATORY"/>
    <property type="match status" value="2"/>
</dbReference>